<evidence type="ECO:0000313" key="2">
    <source>
        <dbReference type="Proteomes" id="UP001468798"/>
    </source>
</evidence>
<protein>
    <submittedName>
        <fullName evidence="1">Uncharacterized protein</fullName>
    </submittedName>
</protein>
<comment type="caution">
    <text evidence="1">The sequence shown here is derived from an EMBL/GenBank/DDBJ whole genome shotgun (WGS) entry which is preliminary data.</text>
</comment>
<accession>A0ABU9NLN2</accession>
<dbReference type="SUPFAM" id="SSF53756">
    <property type="entry name" value="UDP-Glycosyltransferase/glycogen phosphorylase"/>
    <property type="match status" value="1"/>
</dbReference>
<keyword evidence="2" id="KW-1185">Reference proteome</keyword>
<reference evidence="1 2" key="1">
    <citation type="submission" date="2024-03" db="EMBL/GenBank/DDBJ databases">
        <title>Two novel species of the genus Flavobacterium exhibiting potentially degradation of complex polysaccharides.</title>
        <authorList>
            <person name="Lian X."/>
        </authorList>
    </citation>
    <scope>NUCLEOTIDE SEQUENCE [LARGE SCALE GENOMIC DNA]</scope>
    <source>
        <strain evidence="1 2">N6</strain>
    </source>
</reference>
<dbReference type="RefSeq" id="WP_342690413.1">
    <property type="nucleotide sequence ID" value="NZ_JBCGDP010000002.1"/>
</dbReference>
<name>A0ABU9NLN2_9FLAO</name>
<evidence type="ECO:0000313" key="1">
    <source>
        <dbReference type="EMBL" id="MEM0575286.1"/>
    </source>
</evidence>
<organism evidence="1 2">
    <name type="scientific">Flavobacterium polysaccharolyticum</name>
    <dbReference type="NCBI Taxonomy" id="3133148"/>
    <lineage>
        <taxon>Bacteria</taxon>
        <taxon>Pseudomonadati</taxon>
        <taxon>Bacteroidota</taxon>
        <taxon>Flavobacteriia</taxon>
        <taxon>Flavobacteriales</taxon>
        <taxon>Flavobacteriaceae</taxon>
        <taxon>Flavobacterium</taxon>
    </lineage>
</organism>
<dbReference type="Gene3D" id="3.40.50.2000">
    <property type="entry name" value="Glycogen Phosphorylase B"/>
    <property type="match status" value="1"/>
</dbReference>
<gene>
    <name evidence="1" type="ORF">WFZ86_02155</name>
</gene>
<proteinExistence type="predicted"/>
<dbReference type="Proteomes" id="UP001468798">
    <property type="component" value="Unassembled WGS sequence"/>
</dbReference>
<dbReference type="EMBL" id="JBCGDP010000002">
    <property type="protein sequence ID" value="MEM0575286.1"/>
    <property type="molecule type" value="Genomic_DNA"/>
</dbReference>
<sequence>MNEATEYYSNLMIKAFNSYEVIISETPYVEEKVDIIVTIRLGDQSKLRYTKKNKKYIYVNWFQGIGPEEYELLHNYTLKSKLGKFYLSYLEKKGLQKTNLCFFVSKAMKDFYENKYKLSFEKKSIVVPCYNKELDESSFFVQRKYENLSFVYAGALYGWQCIEESLQVFKKIYENNSSAQLTLLTGQKEQAAELIKKYDLKNVSVGFVKLENLQDELAKYKYGFLLRKNDPINNVATPTKMNSYLAAGIIPVYTDVVKDFEENIDLLDYSIKFRIEKDSLEKIADEIVVFDKKSININEIIKVYKQIFSQYYSDDKYISEIRKKLASLNL</sequence>